<evidence type="ECO:0000256" key="4">
    <source>
        <dbReference type="ARBA" id="ARBA00023163"/>
    </source>
</evidence>
<proteinExistence type="predicted"/>
<evidence type="ECO:0000313" key="8">
    <source>
        <dbReference type="Proteomes" id="UP000053328"/>
    </source>
</evidence>
<dbReference type="PANTHER" id="PTHR47660:SF2">
    <property type="entry name" value="TRANSCRIPTION FACTOR WITH C2H2 AND ZN(2)-CYS(6) DNA BINDING DOMAIN (EUROFUNG)"/>
    <property type="match status" value="1"/>
</dbReference>
<name>A0A0D1YHZ5_9EURO</name>
<dbReference type="Proteomes" id="UP000053328">
    <property type="component" value="Unassembled WGS sequence"/>
</dbReference>
<feature type="domain" description="Xylanolytic transcriptional activator regulatory" evidence="6">
    <location>
        <begin position="198"/>
        <end position="379"/>
    </location>
</feature>
<dbReference type="HOGENOM" id="CLU_009001_1_0_1"/>
<keyword evidence="1" id="KW-0479">Metal-binding</keyword>
<reference evidence="7 8" key="1">
    <citation type="submission" date="2015-01" db="EMBL/GenBank/DDBJ databases">
        <title>The Genome Sequence of Exophiala spinifera CBS89968.</title>
        <authorList>
            <consortium name="The Broad Institute Genomics Platform"/>
            <person name="Cuomo C."/>
            <person name="de Hoog S."/>
            <person name="Gorbushina A."/>
            <person name="Stielow B."/>
            <person name="Teixiera M."/>
            <person name="Abouelleil A."/>
            <person name="Chapman S.B."/>
            <person name="Priest M."/>
            <person name="Young S.K."/>
            <person name="Wortman J."/>
            <person name="Nusbaum C."/>
            <person name="Birren B."/>
        </authorList>
    </citation>
    <scope>NUCLEOTIDE SEQUENCE [LARGE SCALE GENOMIC DNA]</scope>
    <source>
        <strain evidence="7 8">CBS 89968</strain>
    </source>
</reference>
<keyword evidence="2" id="KW-0862">Zinc</keyword>
<organism evidence="7 8">
    <name type="scientific">Exophiala spinifera</name>
    <dbReference type="NCBI Taxonomy" id="91928"/>
    <lineage>
        <taxon>Eukaryota</taxon>
        <taxon>Fungi</taxon>
        <taxon>Dikarya</taxon>
        <taxon>Ascomycota</taxon>
        <taxon>Pezizomycotina</taxon>
        <taxon>Eurotiomycetes</taxon>
        <taxon>Chaetothyriomycetidae</taxon>
        <taxon>Chaetothyriales</taxon>
        <taxon>Herpotrichiellaceae</taxon>
        <taxon>Exophiala</taxon>
    </lineage>
</organism>
<keyword evidence="4" id="KW-0804">Transcription</keyword>
<gene>
    <name evidence="7" type="ORF">PV08_07295</name>
</gene>
<evidence type="ECO:0000259" key="6">
    <source>
        <dbReference type="Pfam" id="PF04082"/>
    </source>
</evidence>
<dbReference type="EMBL" id="KN847496">
    <property type="protein sequence ID" value="KIW14511.1"/>
    <property type="molecule type" value="Genomic_DNA"/>
</dbReference>
<dbReference type="GeneID" id="27334378"/>
<evidence type="ECO:0000313" key="7">
    <source>
        <dbReference type="EMBL" id="KIW14511.1"/>
    </source>
</evidence>
<evidence type="ECO:0000256" key="1">
    <source>
        <dbReference type="ARBA" id="ARBA00022723"/>
    </source>
</evidence>
<dbReference type="AlphaFoldDB" id="A0A0D1YHZ5"/>
<dbReference type="InterPro" id="IPR007219">
    <property type="entry name" value="XnlR_reg_dom"/>
</dbReference>
<dbReference type="VEuPathDB" id="FungiDB:PV08_07295"/>
<evidence type="ECO:0000256" key="2">
    <source>
        <dbReference type="ARBA" id="ARBA00022833"/>
    </source>
</evidence>
<protein>
    <recommendedName>
        <fullName evidence="6">Xylanolytic transcriptional activator regulatory domain-containing protein</fullName>
    </recommendedName>
</protein>
<dbReference type="OrthoDB" id="10018191at2759"/>
<keyword evidence="8" id="KW-1185">Reference proteome</keyword>
<evidence type="ECO:0000256" key="5">
    <source>
        <dbReference type="ARBA" id="ARBA00023242"/>
    </source>
</evidence>
<accession>A0A0D1YHZ5</accession>
<dbReference type="GO" id="GO:0003677">
    <property type="term" value="F:DNA binding"/>
    <property type="evidence" value="ECO:0007669"/>
    <property type="project" value="InterPro"/>
</dbReference>
<evidence type="ECO:0000256" key="3">
    <source>
        <dbReference type="ARBA" id="ARBA00023015"/>
    </source>
</evidence>
<dbReference type="CDD" id="cd12148">
    <property type="entry name" value="fungal_TF_MHR"/>
    <property type="match status" value="1"/>
</dbReference>
<dbReference type="Pfam" id="PF04082">
    <property type="entry name" value="Fungal_trans"/>
    <property type="match status" value="1"/>
</dbReference>
<dbReference type="STRING" id="91928.A0A0D1YHZ5"/>
<dbReference type="GO" id="GO:0008270">
    <property type="term" value="F:zinc ion binding"/>
    <property type="evidence" value="ECO:0007669"/>
    <property type="project" value="InterPro"/>
</dbReference>
<dbReference type="RefSeq" id="XP_016234727.1">
    <property type="nucleotide sequence ID" value="XM_016381625.1"/>
</dbReference>
<sequence length="684" mass="76196">MGDHRATPTGSGAVLDPDIDLEDATLDLIVAGGNRESTLLSEVSASTRVDTDIFSNDQAMGEDQLRMGNAVFGDSLLHFDPANWFLDENLIDLGLGETWNEPQSSNDWSPLRLQTLSAANPSNQPPIVLDLQHIWYTHAHRTIESLHDDYETTRRSDPATLRRDTSIDETYRSHMVEELSPRFRNEPLPSLEFLNLCMQLFFTRFNVALPIVHGPTFRPSKNNILTVLTMCCAGTTTIASGMASRVGSMLFERTHKAGNGSPWERGLSERPHLTPTNIIGSIVGQCFALLSADPAHRTVADAYHGCLLSLGRHAGLFSESLDLDRRDTDLEVDLEKRWKRWALNEEMKRAAIAMHIQDAEISALFHHEPTLRHNGSRLPDVVPTHVFQAPSAAMWQIKHNEYFGSRTRQVRTQLNSTNFGSQTAKGMEQKQSLMNAWATLSGAGATICEYRSLDTLTPQRIVELEADLVSWYTFRRCCKIEPCQSREEPELSFCLRPLWHATFIALSADMDLLELAVGRQGSIIPTSKLDLVKDWISSPESKRCLLHALLLQNLVTSTTVDSTIAIHTPRILFSAALCWYSSTLYLPWCTAAFDSGASLFSDDTSDYLMALPEIQLLKEDRTTSGTVILNKSISDLKKIMRTDPAGMKASTLYVLESALRRLGTSGISQRFADIVQAFLTGGTQ</sequence>
<dbReference type="GO" id="GO:0006351">
    <property type="term" value="P:DNA-templated transcription"/>
    <property type="evidence" value="ECO:0007669"/>
    <property type="project" value="InterPro"/>
</dbReference>
<keyword evidence="3" id="KW-0805">Transcription regulation</keyword>
<keyword evidence="5" id="KW-0539">Nucleus</keyword>
<dbReference type="PANTHER" id="PTHR47660">
    <property type="entry name" value="TRANSCRIPTION FACTOR WITH C2H2 AND ZN(2)-CYS(6) DNA BINDING DOMAIN (EUROFUNG)-RELATED-RELATED"/>
    <property type="match status" value="1"/>
</dbReference>